<comment type="caution">
    <text evidence="2">The sequence shown here is derived from an EMBL/GenBank/DDBJ whole genome shotgun (WGS) entry which is preliminary data.</text>
</comment>
<feature type="region of interest" description="Disordered" evidence="1">
    <location>
        <begin position="784"/>
        <end position="816"/>
    </location>
</feature>
<reference evidence="2 3" key="1">
    <citation type="submission" date="2020-06" db="EMBL/GenBank/DDBJ databases">
        <title>Transcriptomic and genomic resources for Thalictrum thalictroides and T. hernandezii: Facilitating candidate gene discovery in an emerging model plant lineage.</title>
        <authorList>
            <person name="Arias T."/>
            <person name="Riano-Pachon D.M."/>
            <person name="Di Stilio V.S."/>
        </authorList>
    </citation>
    <scope>NUCLEOTIDE SEQUENCE [LARGE SCALE GENOMIC DNA]</scope>
    <source>
        <strain evidence="3">cv. WT478/WT964</strain>
        <tissue evidence="2">Leaves</tissue>
    </source>
</reference>
<feature type="region of interest" description="Disordered" evidence="1">
    <location>
        <begin position="1"/>
        <end position="27"/>
    </location>
</feature>
<dbReference type="EMBL" id="JABWDY010006466">
    <property type="protein sequence ID" value="KAF5203662.1"/>
    <property type="molecule type" value="Genomic_DNA"/>
</dbReference>
<dbReference type="PANTHER" id="PTHR45181:SF4">
    <property type="entry name" value="HEAT SHOCK PROTEIN DNAJ WITH TETRATRICOPEPTIDE REPEAT-CONTAINING PROTEIN"/>
    <property type="match status" value="1"/>
</dbReference>
<dbReference type="InterPro" id="IPR011990">
    <property type="entry name" value="TPR-like_helical_dom_sf"/>
</dbReference>
<dbReference type="PANTHER" id="PTHR45181">
    <property type="entry name" value="HEAT SHOCK PROTEIN DNAJ WITH TETRATRICOPEPTIDE REPEAT-CONTAINING PROTEIN"/>
    <property type="match status" value="1"/>
</dbReference>
<feature type="region of interest" description="Disordered" evidence="1">
    <location>
        <begin position="460"/>
        <end position="489"/>
    </location>
</feature>
<protein>
    <submittedName>
        <fullName evidence="2">Tpr repeat-containing thioredoxin ttl4</fullName>
    </submittedName>
</protein>
<gene>
    <name evidence="2" type="ORF">FRX31_006751</name>
</gene>
<name>A0A7J6X5K7_THATH</name>
<accession>A0A7J6X5K7</accession>
<evidence type="ECO:0000313" key="2">
    <source>
        <dbReference type="EMBL" id="KAF5203662.1"/>
    </source>
</evidence>
<dbReference type="SMART" id="SM00028">
    <property type="entry name" value="TPR"/>
    <property type="match status" value="6"/>
</dbReference>
<dbReference type="Proteomes" id="UP000554482">
    <property type="component" value="Unassembled WGS sequence"/>
</dbReference>
<dbReference type="Gene3D" id="1.25.40.10">
    <property type="entry name" value="Tetratricopeptide repeat domain"/>
    <property type="match status" value="3"/>
</dbReference>
<feature type="compositionally biased region" description="Basic and acidic residues" evidence="1">
    <location>
        <begin position="269"/>
        <end position="278"/>
    </location>
</feature>
<feature type="compositionally biased region" description="Polar residues" evidence="1">
    <location>
        <begin position="310"/>
        <end position="341"/>
    </location>
</feature>
<proteinExistence type="predicted"/>
<feature type="compositionally biased region" description="Basic and acidic residues" evidence="1">
    <location>
        <begin position="471"/>
        <end position="482"/>
    </location>
</feature>
<feature type="region of interest" description="Disordered" evidence="1">
    <location>
        <begin position="417"/>
        <end position="440"/>
    </location>
</feature>
<feature type="compositionally biased region" description="Polar residues" evidence="1">
    <location>
        <begin position="460"/>
        <end position="470"/>
    </location>
</feature>
<dbReference type="OrthoDB" id="10250354at2759"/>
<organism evidence="2 3">
    <name type="scientific">Thalictrum thalictroides</name>
    <name type="common">Rue-anemone</name>
    <name type="synonym">Anemone thalictroides</name>
    <dbReference type="NCBI Taxonomy" id="46969"/>
    <lineage>
        <taxon>Eukaryota</taxon>
        <taxon>Viridiplantae</taxon>
        <taxon>Streptophyta</taxon>
        <taxon>Embryophyta</taxon>
        <taxon>Tracheophyta</taxon>
        <taxon>Spermatophyta</taxon>
        <taxon>Magnoliopsida</taxon>
        <taxon>Ranunculales</taxon>
        <taxon>Ranunculaceae</taxon>
        <taxon>Thalictroideae</taxon>
        <taxon>Thalictrum</taxon>
    </lineage>
</organism>
<feature type="compositionally biased region" description="Basic and acidic residues" evidence="1">
    <location>
        <begin position="792"/>
        <end position="801"/>
    </location>
</feature>
<dbReference type="Pfam" id="PF14559">
    <property type="entry name" value="TPR_19"/>
    <property type="match status" value="1"/>
</dbReference>
<evidence type="ECO:0000256" key="1">
    <source>
        <dbReference type="SAM" id="MobiDB-lite"/>
    </source>
</evidence>
<dbReference type="SUPFAM" id="SSF48452">
    <property type="entry name" value="TPR-like"/>
    <property type="match status" value="2"/>
</dbReference>
<feature type="region of interest" description="Disordered" evidence="1">
    <location>
        <begin position="269"/>
        <end position="345"/>
    </location>
</feature>
<feature type="compositionally biased region" description="Polar residues" evidence="1">
    <location>
        <begin position="422"/>
        <end position="432"/>
    </location>
</feature>
<evidence type="ECO:0000313" key="3">
    <source>
        <dbReference type="Proteomes" id="UP000554482"/>
    </source>
</evidence>
<sequence length="1267" mass="137940">MSPALVDIRTPSKHSSSASSSFLPNPNPKSHIFYSSNSFLSSMKSSIRNAKEGGFDYNFPSETEKLRSVSGRTIPRLVKLRKSNRGRSTRSNVNTESQVRSDFNPFVQVSSQGSVRVDDDTRFQDLYEKYYSPNSLGSNSSGSSVSGDCEFGKSNDSGFVFGATNWSNDNNNVSNSEKSGFDDSVTALLHDELNNLKIGSGIHFQSSKEATFSTADRSKSKSFGGSSKTNAFVFGTSSKKDSDLDGNLASKLPDELGKLNIKSFGNADSVEKAKDQKPGDTNTSAVFGRSSSLGSSLDKSTDSKLPDKLQNLNVKDTGNANVGKTNVANFSSKGSEKNNTVFGAPSALPNEMKKLNIDELKVDNKVEETKGDYFEVKQNNAFVFGNIKKDSESFRGNVFNNLPAEMSNLNIRSNIGKPSVFPDTTSSPSSNAKPEVSTDKVCNDAGLSKSIPATFSFNATKQSRGSSVGSDHSDKPNDDSKSSEGSSFYSAGRSFQSDYVYEEPSMDRAENKGEFSFGTPHMDFTSPIQDDSCSSTTNLFAEFDQKLKFSSKKGAVKDTRSKKKKGKLKQPSTVFQWAGQPNISSENSFEEKTDSSVCYSPMDFSPCQENEYIHLGTDLTADAHSSASVDAVDEDLVTATESLDINVDDVKGEASKEGSMDNTEKDVCIDESVSGVQTDGLRSKTDADIKNDVSFAATEGNSGLHSHLESKGNDDRMEFCFASSFENVSGTNFTFAASTSAQSHTSAAKRIYKKKSRSKVGQDLYSSTLNSKLQFVSPDNPLFPLSGTSSHVDPESNRKGDSTISESIGDNKAEVDEKTVVKQGPFPRGAAVVVAHEACEKWRLRGNQAYANGNLSKAEDYYTRGLNCVPGNETSESCLTALMLCYSNRAAARMSCGRMREALEDCKKAAEINPDFRKVQVRAANCHLALGEIEDALKYFKNCLPSVADLCLDRKIVIEASNGLQKAQQVGEYVDRCVELLQRRSSNDAESALQLISEAMLISPNSENLVEMKTEALLVLRKYEEVIQLCEQSLDSAEKNSPSVIANGTESLKNCPARLWRWHLMAKSYFYMGRLEEALGFIEKVEAAASVAKRPRSESKTLESSSTLAVTVRLLLRHKTAGNEAFQSGRHSEAVEHYTSALSCNLESRLFAAICFCNRAAAHQALGQIADAIADCSLAIALDGSYVKAISRRATLHEMIKDFSHAALDLQRLVCLLEKQAEEKVNQSGKLGRSTSGIIDLKQAYSRLSTAEEEARKGISLDLYLIL</sequence>
<dbReference type="AlphaFoldDB" id="A0A7J6X5K7"/>
<dbReference type="InterPro" id="IPR019734">
    <property type="entry name" value="TPR_rpt"/>
</dbReference>
<keyword evidence="3" id="KW-1185">Reference proteome</keyword>